<proteinExistence type="predicted"/>
<comment type="caution">
    <text evidence="1">The sequence shown here is derived from an EMBL/GenBank/DDBJ whole genome shotgun (WGS) entry which is preliminary data.</text>
</comment>
<dbReference type="AlphaFoldDB" id="A0A523RX01"/>
<evidence type="ECO:0000313" key="2">
    <source>
        <dbReference type="Proteomes" id="UP000316360"/>
    </source>
</evidence>
<organism evidence="1 2">
    <name type="scientific">Aerophobetes bacterium</name>
    <dbReference type="NCBI Taxonomy" id="2030807"/>
    <lineage>
        <taxon>Bacteria</taxon>
        <taxon>Candidatus Aerophobota</taxon>
    </lineage>
</organism>
<protein>
    <submittedName>
        <fullName evidence="1">Uncharacterized protein</fullName>
    </submittedName>
</protein>
<evidence type="ECO:0000313" key="1">
    <source>
        <dbReference type="EMBL" id="TET10298.1"/>
    </source>
</evidence>
<dbReference type="Proteomes" id="UP000316360">
    <property type="component" value="Unassembled WGS sequence"/>
</dbReference>
<reference evidence="1 2" key="1">
    <citation type="submission" date="2019-03" db="EMBL/GenBank/DDBJ databases">
        <title>Metabolic potential of uncultured bacteria and archaea associated with petroleum seepage in deep-sea sediments.</title>
        <authorList>
            <person name="Dong X."/>
            <person name="Hubert C."/>
        </authorList>
    </citation>
    <scope>NUCLEOTIDE SEQUENCE [LARGE SCALE GENOMIC DNA]</scope>
    <source>
        <strain evidence="1">E44_bin7</strain>
    </source>
</reference>
<sequence length="99" mass="11636">MKAKYGRIVIYKVKRYLPPGIKSRLSQKLLGYKDKSNFAKYTYKREGLLDNIPHMSPLRGVLIVRARDIKKIYELLKDRAEVLSRKIVLTAKDKKKLKM</sequence>
<gene>
    <name evidence="1" type="ORF">E3J84_04145</name>
</gene>
<dbReference type="EMBL" id="SOKJ01000234">
    <property type="protein sequence ID" value="TET10298.1"/>
    <property type="molecule type" value="Genomic_DNA"/>
</dbReference>
<accession>A0A523RX01</accession>
<name>A0A523RX01_UNCAE</name>